<dbReference type="OrthoDB" id="100793at2157"/>
<keyword evidence="3 5" id="KW-1133">Transmembrane helix</keyword>
<evidence type="ECO:0000313" key="7">
    <source>
        <dbReference type="Proteomes" id="UP000197418"/>
    </source>
</evidence>
<evidence type="ECO:0000256" key="4">
    <source>
        <dbReference type="ARBA" id="ARBA00023136"/>
    </source>
</evidence>
<dbReference type="PANTHER" id="PTHR43701:SF2">
    <property type="entry name" value="MEMBRANE TRANSPORTER PROTEIN YJNA-RELATED"/>
    <property type="match status" value="1"/>
</dbReference>
<feature type="transmembrane region" description="Helical" evidence="5">
    <location>
        <begin position="73"/>
        <end position="90"/>
    </location>
</feature>
<feature type="transmembrane region" description="Helical" evidence="5">
    <location>
        <begin position="133"/>
        <end position="161"/>
    </location>
</feature>
<dbReference type="Pfam" id="PF01925">
    <property type="entry name" value="TauE"/>
    <property type="match status" value="1"/>
</dbReference>
<evidence type="ECO:0000313" key="6">
    <source>
        <dbReference type="EMBL" id="ASJ07116.1"/>
    </source>
</evidence>
<accession>A0A218P8J3</accession>
<keyword evidence="2 5" id="KW-0812">Transmembrane</keyword>
<comment type="similarity">
    <text evidence="5">Belongs to the 4-toluene sulfonate uptake permease (TSUP) (TC 2.A.102) family.</text>
</comment>
<dbReference type="InterPro" id="IPR002781">
    <property type="entry name" value="TM_pro_TauE-like"/>
</dbReference>
<evidence type="ECO:0000256" key="2">
    <source>
        <dbReference type="ARBA" id="ARBA00022692"/>
    </source>
</evidence>
<dbReference type="RefSeq" id="WP_088854366.1">
    <property type="nucleotide sequence ID" value="NZ_CP015102.1"/>
</dbReference>
<dbReference type="PANTHER" id="PTHR43701">
    <property type="entry name" value="MEMBRANE TRANSPORTER PROTEIN MJ0441-RELATED"/>
    <property type="match status" value="1"/>
</dbReference>
<comment type="subcellular location">
    <subcellularLocation>
        <location evidence="5">Cell membrane</location>
        <topology evidence="5">Multi-pass membrane protein</topology>
    </subcellularLocation>
    <subcellularLocation>
        <location evidence="1">Membrane</location>
        <topology evidence="1">Multi-pass membrane protein</topology>
    </subcellularLocation>
</comment>
<keyword evidence="5" id="KW-1003">Cell membrane</keyword>
<dbReference type="GeneID" id="33316035"/>
<dbReference type="GO" id="GO:0005886">
    <property type="term" value="C:plasma membrane"/>
    <property type="evidence" value="ECO:0007669"/>
    <property type="project" value="UniProtKB-SubCell"/>
</dbReference>
<evidence type="ECO:0000256" key="3">
    <source>
        <dbReference type="ARBA" id="ARBA00022989"/>
    </source>
</evidence>
<sequence length="245" mass="25563">MQTALLSMVSLIAGFIGSLMSGGSIIIFSLLTFLDLPVQTAVGTLKVAITALTFVSSVTYYRGGAVEVESAPYLVASSILGALAGSYFFASLSERTAGMVSLLFLFAGVYVSLKGEPEGLIFTVKKAHRLGISAAGFLIGVYIGILGIASTLIVIAALRAFFGMDMLQANGTAKILIFFNNLTAAVVYGLGGNIDYALVAPLLVPVCIGAWIGARAAMKLGGEKLRWVYLLIGSATALKLLSELF</sequence>
<protein>
    <recommendedName>
        <fullName evidence="5">Probable membrane transporter protein</fullName>
    </recommendedName>
</protein>
<keyword evidence="7" id="KW-1185">Reference proteome</keyword>
<organism evidence="6 7">
    <name type="scientific">Thermococcus pacificus</name>
    <dbReference type="NCBI Taxonomy" id="71998"/>
    <lineage>
        <taxon>Archaea</taxon>
        <taxon>Methanobacteriati</taxon>
        <taxon>Methanobacteriota</taxon>
        <taxon>Thermococci</taxon>
        <taxon>Thermococcales</taxon>
        <taxon>Thermococcaceae</taxon>
        <taxon>Thermococcus</taxon>
    </lineage>
</organism>
<dbReference type="Proteomes" id="UP000197418">
    <property type="component" value="Chromosome"/>
</dbReference>
<dbReference type="AlphaFoldDB" id="A0A218P8J3"/>
<feature type="transmembrane region" description="Helical" evidence="5">
    <location>
        <begin position="12"/>
        <end position="34"/>
    </location>
</feature>
<dbReference type="EMBL" id="CP015102">
    <property type="protein sequence ID" value="ASJ07116.1"/>
    <property type="molecule type" value="Genomic_DNA"/>
</dbReference>
<evidence type="ECO:0000256" key="1">
    <source>
        <dbReference type="ARBA" id="ARBA00004141"/>
    </source>
</evidence>
<name>A0A218P8J3_9EURY</name>
<gene>
    <name evidence="6" type="ORF">A3L08_07160</name>
</gene>
<feature type="transmembrane region" description="Helical" evidence="5">
    <location>
        <begin position="41"/>
        <end position="61"/>
    </location>
</feature>
<feature type="transmembrane region" description="Helical" evidence="5">
    <location>
        <begin position="173"/>
        <end position="190"/>
    </location>
</feature>
<dbReference type="InterPro" id="IPR051598">
    <property type="entry name" value="TSUP/Inactive_protease-like"/>
</dbReference>
<reference evidence="6 7" key="1">
    <citation type="submission" date="2016-04" db="EMBL/GenBank/DDBJ databases">
        <title>Complete genome sequence of Thermococcus pacificus type strain P4.</title>
        <authorList>
            <person name="Oger P.M."/>
        </authorList>
    </citation>
    <scope>NUCLEOTIDE SEQUENCE [LARGE SCALE GENOMIC DNA]</scope>
    <source>
        <strain evidence="6 7">P-4</strain>
    </source>
</reference>
<dbReference type="KEGG" id="tpaf:A3L08_07160"/>
<evidence type="ECO:0000256" key="5">
    <source>
        <dbReference type="RuleBase" id="RU363041"/>
    </source>
</evidence>
<feature type="transmembrane region" description="Helical" evidence="5">
    <location>
        <begin position="196"/>
        <end position="214"/>
    </location>
</feature>
<keyword evidence="4 5" id="KW-0472">Membrane</keyword>
<proteinExistence type="inferred from homology"/>
<feature type="transmembrane region" description="Helical" evidence="5">
    <location>
        <begin position="97"/>
        <end position="113"/>
    </location>
</feature>